<reference evidence="1 2" key="1">
    <citation type="submission" date="2018-12" db="EMBL/GenBank/DDBJ databases">
        <authorList>
            <person name="Li K."/>
        </authorList>
    </citation>
    <scope>NUCLEOTIDE SEQUENCE [LARGE SCALE GENOMIC DNA]</scope>
    <source>
        <strain evidence="2">CR22</strain>
    </source>
</reference>
<keyword evidence="2" id="KW-1185">Reference proteome</keyword>
<proteinExistence type="predicted"/>
<sequence>MTAPDRPTTGADVLPVLRSLKEVAELVERDERLFVRWSRGPDADVEETAASTDDLTGLSMPGLSANPLHVEPWWQDRSTELWVARRLYDYSHLPREKGPGVRPWILVGREVGRGPDNEPLVRDVEPVGWIDEDVIGQAEREVAEQAARWGPLRRER</sequence>
<organism evidence="1 2">
    <name type="scientific">Streptomyces aquilus</name>
    <dbReference type="NCBI Taxonomy" id="2548456"/>
    <lineage>
        <taxon>Bacteria</taxon>
        <taxon>Bacillati</taxon>
        <taxon>Actinomycetota</taxon>
        <taxon>Actinomycetes</taxon>
        <taxon>Kitasatosporales</taxon>
        <taxon>Streptomycetaceae</taxon>
        <taxon>Streptomyces</taxon>
    </lineage>
</organism>
<dbReference type="AlphaFoldDB" id="A0A3S9HZN6"/>
<gene>
    <name evidence="1" type="ORF">EJC51_16335</name>
</gene>
<dbReference type="RefSeq" id="WP_126271757.1">
    <property type="nucleotide sequence ID" value="NZ_CP034463.1"/>
</dbReference>
<dbReference type="KEGG" id="saqu:EJC51_16335"/>
<accession>A0A3S9HZN6</accession>
<dbReference type="EMBL" id="CP034463">
    <property type="protein sequence ID" value="AZP17543.1"/>
    <property type="molecule type" value="Genomic_DNA"/>
</dbReference>
<evidence type="ECO:0000313" key="2">
    <source>
        <dbReference type="Proteomes" id="UP000280197"/>
    </source>
</evidence>
<protein>
    <submittedName>
        <fullName evidence="1">Uncharacterized protein</fullName>
    </submittedName>
</protein>
<dbReference type="InterPro" id="IPR046080">
    <property type="entry name" value="DUF6098"/>
</dbReference>
<dbReference type="Proteomes" id="UP000280197">
    <property type="component" value="Chromosome"/>
</dbReference>
<dbReference type="Pfam" id="PF19593">
    <property type="entry name" value="DUF6098"/>
    <property type="match status" value="1"/>
</dbReference>
<name>A0A3S9HZN6_9ACTN</name>
<evidence type="ECO:0000313" key="1">
    <source>
        <dbReference type="EMBL" id="AZP17543.1"/>
    </source>
</evidence>